<evidence type="ECO:0000313" key="2">
    <source>
        <dbReference type="EMBL" id="NGL84561.1"/>
    </source>
</evidence>
<dbReference type="EMBL" id="JAAKFZ010000018">
    <property type="protein sequence ID" value="NGL84561.1"/>
    <property type="molecule type" value="Genomic_DNA"/>
</dbReference>
<keyword evidence="1" id="KW-0812">Transmembrane</keyword>
<keyword evidence="1" id="KW-1133">Transmembrane helix</keyword>
<protein>
    <submittedName>
        <fullName evidence="2">Secretion protein</fullName>
    </submittedName>
</protein>
<dbReference type="Proteomes" id="UP000479499">
    <property type="component" value="Unassembled WGS sequence"/>
</dbReference>
<feature type="transmembrane region" description="Helical" evidence="1">
    <location>
        <begin position="140"/>
        <end position="160"/>
    </location>
</feature>
<organism evidence="2 3">
    <name type="scientific">Streptococcus equi subsp. ruminatorum</name>
    <dbReference type="NCBI Taxonomy" id="254358"/>
    <lineage>
        <taxon>Bacteria</taxon>
        <taxon>Bacillati</taxon>
        <taxon>Bacillota</taxon>
        <taxon>Bacilli</taxon>
        <taxon>Lactobacillales</taxon>
        <taxon>Streptococcaceae</taxon>
        <taxon>Streptococcus</taxon>
    </lineage>
</organism>
<evidence type="ECO:0000256" key="1">
    <source>
        <dbReference type="SAM" id="Phobius"/>
    </source>
</evidence>
<name>A0A6M1KZD0_9STRE</name>
<keyword evidence="1" id="KW-0472">Membrane</keyword>
<comment type="caution">
    <text evidence="2">The sequence shown here is derived from an EMBL/GenBank/DDBJ whole genome shotgun (WGS) entry which is preliminary data.</text>
</comment>
<sequence>MLTITERLRTGEEAMMRKIMTLLVFAGLSLGLCSAVLANDGSLHIDTSLNQGGEKKDISYIEQEGELSALFQSETDLSIRKKQQHRKEASQTTKNHLFMTRIDSDSLVARYQPLLFNPEQRMAATDDRYGVLLAQKSAGITWQMLAILLVGAVLTGYSLTRGRLSRQKHKRHHE</sequence>
<reference evidence="2 3" key="1">
    <citation type="submission" date="2020-02" db="EMBL/GenBank/DDBJ databases">
        <title>M-like protein SrM is not crucial to the virulence of a novel isolate of Streptococcus equi subsp. ruminatorum from Macaca mulatta.</title>
        <authorList>
            <person name="Guo G."/>
            <person name="Cheng L."/>
            <person name="Zhang W."/>
        </authorList>
    </citation>
    <scope>NUCLEOTIDE SEQUENCE [LARGE SCALE GENOMIC DNA]</scope>
    <source>
        <strain evidence="2 3">FJ1804</strain>
    </source>
</reference>
<dbReference type="AlphaFoldDB" id="A0A6M1KZD0"/>
<gene>
    <name evidence="2" type="ORF">G5B50_07255</name>
</gene>
<accession>A0A6M1KZD0</accession>
<evidence type="ECO:0000313" key="3">
    <source>
        <dbReference type="Proteomes" id="UP000479499"/>
    </source>
</evidence>
<proteinExistence type="predicted"/>